<dbReference type="InterPro" id="IPR036412">
    <property type="entry name" value="HAD-like_sf"/>
</dbReference>
<dbReference type="SUPFAM" id="SSF56784">
    <property type="entry name" value="HAD-like"/>
    <property type="match status" value="1"/>
</dbReference>
<evidence type="ECO:0000313" key="12">
    <source>
        <dbReference type="Proteomes" id="UP000178429"/>
    </source>
</evidence>
<dbReference type="Gene3D" id="2.70.150.10">
    <property type="entry name" value="Calcium-transporting ATPase, cytoplasmic transduction domain A"/>
    <property type="match status" value="1"/>
</dbReference>
<dbReference type="Gene3D" id="3.40.1110.10">
    <property type="entry name" value="Calcium-transporting ATPase, cytoplasmic domain N"/>
    <property type="match status" value="1"/>
</dbReference>
<dbReference type="GO" id="GO:0016887">
    <property type="term" value="F:ATP hydrolysis activity"/>
    <property type="evidence" value="ECO:0007669"/>
    <property type="project" value="InterPro"/>
</dbReference>
<keyword evidence="7 9" id="KW-0472">Membrane</keyword>
<comment type="subcellular location">
    <subcellularLocation>
        <location evidence="1">Membrane</location>
        <topology evidence="1">Multi-pass membrane protein</topology>
    </subcellularLocation>
</comment>
<dbReference type="SUPFAM" id="SSF81653">
    <property type="entry name" value="Calcium ATPase, transduction domain A"/>
    <property type="match status" value="1"/>
</dbReference>
<dbReference type="PRINTS" id="PR00120">
    <property type="entry name" value="HATPASE"/>
</dbReference>
<reference evidence="11 12" key="1">
    <citation type="journal article" date="2016" name="Nat. Commun.">
        <title>Thousands of microbial genomes shed light on interconnected biogeochemical processes in an aquifer system.</title>
        <authorList>
            <person name="Anantharaman K."/>
            <person name="Brown C.T."/>
            <person name="Hug L.A."/>
            <person name="Sharon I."/>
            <person name="Castelle C.J."/>
            <person name="Probst A.J."/>
            <person name="Thomas B.C."/>
            <person name="Singh A."/>
            <person name="Wilkins M.J."/>
            <person name="Karaoz U."/>
            <person name="Brodie E.L."/>
            <person name="Williams K.H."/>
            <person name="Hubbard S.S."/>
            <person name="Banfield J.F."/>
        </authorList>
    </citation>
    <scope>NUCLEOTIDE SEQUENCE [LARGE SCALE GENOMIC DNA]</scope>
</reference>
<feature type="region of interest" description="Disordered" evidence="8">
    <location>
        <begin position="1"/>
        <end position="30"/>
    </location>
</feature>
<feature type="transmembrane region" description="Helical" evidence="9">
    <location>
        <begin position="614"/>
        <end position="635"/>
    </location>
</feature>
<proteinExistence type="predicted"/>
<dbReference type="SFLD" id="SFLDS00003">
    <property type="entry name" value="Haloacid_Dehalogenase"/>
    <property type="match status" value="1"/>
</dbReference>
<dbReference type="PANTHER" id="PTHR42861">
    <property type="entry name" value="CALCIUM-TRANSPORTING ATPASE"/>
    <property type="match status" value="1"/>
</dbReference>
<comment type="caution">
    <text evidence="11">The sequence shown here is derived from an EMBL/GenBank/DDBJ whole genome shotgun (WGS) entry which is preliminary data.</text>
</comment>
<dbReference type="SFLD" id="SFLDG00002">
    <property type="entry name" value="C1.7:_P-type_atpase_like"/>
    <property type="match status" value="1"/>
</dbReference>
<feature type="transmembrane region" description="Helical" evidence="9">
    <location>
        <begin position="755"/>
        <end position="773"/>
    </location>
</feature>
<evidence type="ECO:0000256" key="4">
    <source>
        <dbReference type="ARBA" id="ARBA00022840"/>
    </source>
</evidence>
<dbReference type="STRING" id="1802525.A2975_00230"/>
<dbReference type="SUPFAM" id="SSF81665">
    <property type="entry name" value="Calcium ATPase, transmembrane domain M"/>
    <property type="match status" value="1"/>
</dbReference>
<dbReference type="InterPro" id="IPR004014">
    <property type="entry name" value="ATPase_P-typ_cation-transptr_N"/>
</dbReference>
<feature type="transmembrane region" description="Helical" evidence="9">
    <location>
        <begin position="689"/>
        <end position="710"/>
    </location>
</feature>
<keyword evidence="2 9" id="KW-0812">Transmembrane</keyword>
<dbReference type="SMART" id="SM00831">
    <property type="entry name" value="Cation_ATPase_N"/>
    <property type="match status" value="1"/>
</dbReference>
<accession>A0A1F8C0W3</accession>
<feature type="transmembrane region" description="Helical" evidence="9">
    <location>
        <begin position="247"/>
        <end position="268"/>
    </location>
</feature>
<dbReference type="InterPro" id="IPR059000">
    <property type="entry name" value="ATPase_P-type_domA"/>
</dbReference>
<feature type="transmembrane region" description="Helical" evidence="9">
    <location>
        <begin position="46"/>
        <end position="79"/>
    </location>
</feature>
<evidence type="ECO:0000256" key="2">
    <source>
        <dbReference type="ARBA" id="ARBA00022692"/>
    </source>
</evidence>
<feature type="domain" description="Cation-transporting P-type ATPase N-terminal" evidence="10">
    <location>
        <begin position="1"/>
        <end position="62"/>
    </location>
</feature>
<keyword evidence="4" id="KW-0067">ATP-binding</keyword>
<evidence type="ECO:0000256" key="1">
    <source>
        <dbReference type="ARBA" id="ARBA00004141"/>
    </source>
</evidence>
<keyword evidence="3" id="KW-0547">Nucleotide-binding</keyword>
<sequence length="816" mass="88653">MPDEDIRGLTSSQAEQKLTEFGPNELPEKPPPSDVKIFLSQLKNPFVYILLVAAIITVIIGHISDAGIIGSAVIINTFLGFIQERRAGRALEALKKLVRPQAKVIRDGKQKIIGIENIVPGDTVVLAQGDKIPADGKMVEANRFFVDEAILTGESVPVSKKDQEEIFMGTIVSGGRGFMEVAATGGKTRIGSIALTIQEPAEDTPLRKQVKKLSRDLSILVFALTAFVFVIGFVGGNNVFEMFTTSVALAVSAIPEGLLVGLTVVLAIGMQRILKRKGLIRNLESAETLGGVTTICVDKTGTLTEGKMRVIEVLGETDDLAEQAVVANDLDDPLVIAAHEWGKQYQGLVKKHRRLDSIPFSPKDRFAAYLNKGGGPPAGGNTLFVNGAPEYLLDWTNLGRDQKSEIKEQIKTLTGQGRRLIGMARKTVADGEKRIATGDVKSGLEWVGMLAFSDPVRAGVRQAFEETTHAGIKLIVITGDYKDTALSIVRNLGIEVDEREVIEGEKLATISIEQLAKRLDPSADFRTRLFTRTTPEQKLKIIEALKANGEVVAMMGDGVNDAPALKKADIGIVVGEASDVAREIADLVLLDSSFATIAAVVEEGRGIFDNIRKIILYLMCDAFSEIVAVLGTIILRLPLPVTAGQILWINIVSDGFPDLALTIDPKAPDIMKRKPRSADEALAAPWMKYLILIVSLAGGLIALAVFVIFYRSSGDEILARSMAFGVLGLNSLFYVYSIRTLDRPVWRQKPLENTWLNLAVLGGLAFQITPYFFEASRSFLRITSLAPMQWGVILAASVSMFVLVEVTKELVNIKKV</sequence>
<dbReference type="Pfam" id="PF00689">
    <property type="entry name" value="Cation_ATPase_C"/>
    <property type="match status" value="1"/>
</dbReference>
<feature type="transmembrane region" description="Helical" evidence="9">
    <location>
        <begin position="717"/>
        <end position="735"/>
    </location>
</feature>
<evidence type="ECO:0000259" key="10">
    <source>
        <dbReference type="SMART" id="SM00831"/>
    </source>
</evidence>
<dbReference type="InterPro" id="IPR023214">
    <property type="entry name" value="HAD_sf"/>
</dbReference>
<dbReference type="Pfam" id="PF00122">
    <property type="entry name" value="E1-E2_ATPase"/>
    <property type="match status" value="1"/>
</dbReference>
<dbReference type="Gene3D" id="1.20.1110.10">
    <property type="entry name" value="Calcium-transporting ATPase, transmembrane domain"/>
    <property type="match status" value="1"/>
</dbReference>
<dbReference type="InterPro" id="IPR018303">
    <property type="entry name" value="ATPase_P-typ_P_site"/>
</dbReference>
<dbReference type="PROSITE" id="PS00154">
    <property type="entry name" value="ATPASE_E1_E2"/>
    <property type="match status" value="1"/>
</dbReference>
<dbReference type="Proteomes" id="UP000178429">
    <property type="component" value="Unassembled WGS sequence"/>
</dbReference>
<evidence type="ECO:0000256" key="3">
    <source>
        <dbReference type="ARBA" id="ARBA00022741"/>
    </source>
</evidence>
<organism evidence="11 12">
    <name type="scientific">Candidatus Woesebacteria bacterium RIFCSPLOWO2_01_FULL_44_14</name>
    <dbReference type="NCBI Taxonomy" id="1802525"/>
    <lineage>
        <taxon>Bacteria</taxon>
        <taxon>Candidatus Woeseibacteriota</taxon>
    </lineage>
</organism>
<evidence type="ECO:0000256" key="8">
    <source>
        <dbReference type="SAM" id="MobiDB-lite"/>
    </source>
</evidence>
<evidence type="ECO:0000313" key="11">
    <source>
        <dbReference type="EMBL" id="OGM69770.1"/>
    </source>
</evidence>
<dbReference type="InterPro" id="IPR023299">
    <property type="entry name" value="ATPase_P-typ_cyto_dom_N"/>
</dbReference>
<protein>
    <recommendedName>
        <fullName evidence="10">Cation-transporting P-type ATPase N-terminal domain-containing protein</fullName>
    </recommendedName>
</protein>
<evidence type="ECO:0000256" key="7">
    <source>
        <dbReference type="ARBA" id="ARBA00023136"/>
    </source>
</evidence>
<keyword evidence="5" id="KW-1278">Translocase</keyword>
<dbReference type="Gene3D" id="3.40.50.1000">
    <property type="entry name" value="HAD superfamily/HAD-like"/>
    <property type="match status" value="1"/>
</dbReference>
<dbReference type="PRINTS" id="PR00119">
    <property type="entry name" value="CATATPASE"/>
</dbReference>
<dbReference type="GO" id="GO:0005524">
    <property type="term" value="F:ATP binding"/>
    <property type="evidence" value="ECO:0007669"/>
    <property type="project" value="UniProtKB-KW"/>
</dbReference>
<dbReference type="SFLD" id="SFLDF00027">
    <property type="entry name" value="p-type_atpase"/>
    <property type="match status" value="1"/>
</dbReference>
<gene>
    <name evidence="11" type="ORF">A2975_00230</name>
</gene>
<dbReference type="EMBL" id="MGHL01000008">
    <property type="protein sequence ID" value="OGM69770.1"/>
    <property type="molecule type" value="Genomic_DNA"/>
</dbReference>
<dbReference type="AlphaFoldDB" id="A0A1F8C0W3"/>
<keyword evidence="6 9" id="KW-1133">Transmembrane helix</keyword>
<dbReference type="GO" id="GO:0016020">
    <property type="term" value="C:membrane"/>
    <property type="evidence" value="ECO:0007669"/>
    <property type="project" value="UniProtKB-SubCell"/>
</dbReference>
<evidence type="ECO:0000256" key="9">
    <source>
        <dbReference type="SAM" id="Phobius"/>
    </source>
</evidence>
<dbReference type="InterPro" id="IPR044492">
    <property type="entry name" value="P_typ_ATPase_HD_dom"/>
</dbReference>
<dbReference type="NCBIfam" id="TIGR01494">
    <property type="entry name" value="ATPase_P-type"/>
    <property type="match status" value="2"/>
</dbReference>
<name>A0A1F8C0W3_9BACT</name>
<dbReference type="Pfam" id="PF00690">
    <property type="entry name" value="Cation_ATPase_N"/>
    <property type="match status" value="1"/>
</dbReference>
<feature type="transmembrane region" description="Helical" evidence="9">
    <location>
        <begin position="217"/>
        <end position="235"/>
    </location>
</feature>
<dbReference type="InterPro" id="IPR023298">
    <property type="entry name" value="ATPase_P-typ_TM_dom_sf"/>
</dbReference>
<evidence type="ECO:0000256" key="6">
    <source>
        <dbReference type="ARBA" id="ARBA00022989"/>
    </source>
</evidence>
<dbReference type="InterPro" id="IPR006068">
    <property type="entry name" value="ATPase_P-typ_cation-transptr_C"/>
</dbReference>
<dbReference type="Pfam" id="PF00702">
    <property type="entry name" value="Hydrolase"/>
    <property type="match status" value="1"/>
</dbReference>
<evidence type="ECO:0000256" key="5">
    <source>
        <dbReference type="ARBA" id="ARBA00022967"/>
    </source>
</evidence>
<feature type="transmembrane region" description="Helical" evidence="9">
    <location>
        <begin position="785"/>
        <end position="804"/>
    </location>
</feature>
<dbReference type="InterPro" id="IPR001757">
    <property type="entry name" value="P_typ_ATPase"/>
</dbReference>
<dbReference type="InterPro" id="IPR008250">
    <property type="entry name" value="ATPase_P-typ_transduc_dom_A_sf"/>
</dbReference>